<feature type="transmembrane region" description="Helical" evidence="9">
    <location>
        <begin position="139"/>
        <end position="166"/>
    </location>
</feature>
<dbReference type="Proteomes" id="UP000002588">
    <property type="component" value="Chromosome"/>
</dbReference>
<dbReference type="Gene3D" id="1.10.3470.10">
    <property type="entry name" value="ABC transporter involved in vitamin B12 uptake, BtuC"/>
    <property type="match status" value="1"/>
</dbReference>
<dbReference type="EMBL" id="AM406670">
    <property type="protein sequence ID" value="CAL93834.1"/>
    <property type="molecule type" value="Genomic_DNA"/>
</dbReference>
<evidence type="ECO:0000256" key="4">
    <source>
        <dbReference type="ARBA" id="ARBA00022475"/>
    </source>
</evidence>
<keyword evidence="4" id="KW-1003">Cell membrane</keyword>
<sequence length="298" mass="29727">MGEFIDLLLLRAGYNSAVVVAGAALLGLAAGVIGAFVLLRKRVLISDAISHATLPGVGLAFLAGVALTGNGRHFGLLLLGAGASGALGVLLVQAIKDHTRLPEDSAIATVLSLFFGAGVVLLSHIQTLPVGGQAGMNGFLLGAAATMSLDEAQLVGAAALAVLALAALLGKEFGLVCFDAGYAAALGWPVRRLDLALLVLLLAVVAIGLKTVGLILVVALVTIPPVAARFWTERLGAMVALAGGFGALAAWLGAAVSSLLPGLPTGAVIVLVAAALLVLSLLCGPARGLPARLRRVTA</sequence>
<proteinExistence type="inferred from homology"/>
<feature type="transmembrane region" description="Helical" evidence="9">
    <location>
        <begin position="107"/>
        <end position="127"/>
    </location>
</feature>
<dbReference type="STRING" id="62928.azo1217"/>
<feature type="transmembrane region" description="Helical" evidence="9">
    <location>
        <begin position="266"/>
        <end position="286"/>
    </location>
</feature>
<evidence type="ECO:0000256" key="6">
    <source>
        <dbReference type="ARBA" id="ARBA00022989"/>
    </source>
</evidence>
<comment type="subcellular location">
    <subcellularLocation>
        <location evidence="1 8">Cell membrane</location>
        <topology evidence="1 8">Multi-pass membrane protein</topology>
    </subcellularLocation>
</comment>
<gene>
    <name evidence="10" type="primary">mntB2</name>
    <name evidence="10" type="ordered locus">azo1217</name>
</gene>
<dbReference type="Pfam" id="PF00950">
    <property type="entry name" value="ABC-3"/>
    <property type="match status" value="1"/>
</dbReference>
<dbReference type="SUPFAM" id="SSF81345">
    <property type="entry name" value="ABC transporter involved in vitamin B12 uptake, BtuC"/>
    <property type="match status" value="1"/>
</dbReference>
<dbReference type="PANTHER" id="PTHR30477:SF3">
    <property type="entry name" value="METAL TRANSPORT SYSTEM MEMBRANE PROTEIN CT_069-RELATED"/>
    <property type="match status" value="1"/>
</dbReference>
<evidence type="ECO:0000256" key="8">
    <source>
        <dbReference type="RuleBase" id="RU003943"/>
    </source>
</evidence>
<feature type="transmembrane region" description="Helical" evidence="9">
    <location>
        <begin position="74"/>
        <end position="95"/>
    </location>
</feature>
<dbReference type="HOGENOM" id="CLU_028808_0_0_4"/>
<dbReference type="PRINTS" id="PR00173">
    <property type="entry name" value="EDTRNSPORT"/>
</dbReference>
<feature type="transmembrane region" description="Helical" evidence="9">
    <location>
        <begin position="235"/>
        <end position="260"/>
    </location>
</feature>
<evidence type="ECO:0000256" key="3">
    <source>
        <dbReference type="ARBA" id="ARBA00022448"/>
    </source>
</evidence>
<keyword evidence="3 8" id="KW-0813">Transport</keyword>
<feature type="transmembrane region" description="Helical" evidence="9">
    <location>
        <begin position="196"/>
        <end position="223"/>
    </location>
</feature>
<evidence type="ECO:0000256" key="5">
    <source>
        <dbReference type="ARBA" id="ARBA00022692"/>
    </source>
</evidence>
<keyword evidence="5 8" id="KW-0812">Transmembrane</keyword>
<reference evidence="10 11" key="1">
    <citation type="journal article" date="2006" name="Nat. Biotechnol.">
        <title>Complete genome of the mutualistic, N2-fixing grass endophyte Azoarcus sp. strain BH72.</title>
        <authorList>
            <person name="Krause A."/>
            <person name="Ramakumar A."/>
            <person name="Bartels D."/>
            <person name="Battistoni F."/>
            <person name="Bekel T."/>
            <person name="Boch J."/>
            <person name="Boehm M."/>
            <person name="Friedrich F."/>
            <person name="Hurek T."/>
            <person name="Krause L."/>
            <person name="Linke B."/>
            <person name="McHardy A.C."/>
            <person name="Sarkar A."/>
            <person name="Schneiker S."/>
            <person name="Syed A.A."/>
            <person name="Thauer R."/>
            <person name="Vorhoelter F.-J."/>
            <person name="Weidner S."/>
            <person name="Puehler A."/>
            <person name="Reinhold-Hurek B."/>
            <person name="Kaiser O."/>
            <person name="Goesmann A."/>
        </authorList>
    </citation>
    <scope>NUCLEOTIDE SEQUENCE [LARGE SCALE GENOMIC DNA]</scope>
    <source>
        <strain evidence="10 11">BH72</strain>
    </source>
</reference>
<dbReference type="InterPro" id="IPR001626">
    <property type="entry name" value="ABC_TroCD"/>
</dbReference>
<dbReference type="GO" id="GO:0010043">
    <property type="term" value="P:response to zinc ion"/>
    <property type="evidence" value="ECO:0007669"/>
    <property type="project" value="TreeGrafter"/>
</dbReference>
<feature type="transmembrane region" description="Helical" evidence="9">
    <location>
        <begin position="51"/>
        <end position="68"/>
    </location>
</feature>
<dbReference type="AlphaFoldDB" id="A1K4S9"/>
<dbReference type="KEGG" id="azo:azo1217"/>
<name>A1K4S9_AZOSB</name>
<evidence type="ECO:0000256" key="9">
    <source>
        <dbReference type="SAM" id="Phobius"/>
    </source>
</evidence>
<evidence type="ECO:0000256" key="7">
    <source>
        <dbReference type="ARBA" id="ARBA00023136"/>
    </source>
</evidence>
<feature type="transmembrane region" description="Helical" evidence="9">
    <location>
        <begin position="12"/>
        <end position="39"/>
    </location>
</feature>
<dbReference type="InterPro" id="IPR037294">
    <property type="entry name" value="ABC_BtuC-like"/>
</dbReference>
<dbReference type="PANTHER" id="PTHR30477">
    <property type="entry name" value="ABC-TRANSPORTER METAL-BINDING PROTEIN"/>
    <property type="match status" value="1"/>
</dbReference>
<evidence type="ECO:0000313" key="11">
    <source>
        <dbReference type="Proteomes" id="UP000002588"/>
    </source>
</evidence>
<dbReference type="GO" id="GO:0055085">
    <property type="term" value="P:transmembrane transport"/>
    <property type="evidence" value="ECO:0007669"/>
    <property type="project" value="InterPro"/>
</dbReference>
<keyword evidence="6 9" id="KW-1133">Transmembrane helix</keyword>
<keyword evidence="7 9" id="KW-0472">Membrane</keyword>
<evidence type="ECO:0000313" key="10">
    <source>
        <dbReference type="EMBL" id="CAL93834.1"/>
    </source>
</evidence>
<accession>A1K4S9</accession>
<dbReference type="GO" id="GO:0043190">
    <property type="term" value="C:ATP-binding cassette (ABC) transporter complex"/>
    <property type="evidence" value="ECO:0007669"/>
    <property type="project" value="InterPro"/>
</dbReference>
<dbReference type="eggNOG" id="COG1108">
    <property type="taxonomic scope" value="Bacteria"/>
</dbReference>
<protein>
    <submittedName>
        <fullName evidence="10">Manganese transport system permease protein</fullName>
    </submittedName>
</protein>
<evidence type="ECO:0000256" key="2">
    <source>
        <dbReference type="ARBA" id="ARBA00008034"/>
    </source>
</evidence>
<organism evidence="10 11">
    <name type="scientific">Azoarcus sp. (strain BH72)</name>
    <dbReference type="NCBI Taxonomy" id="418699"/>
    <lineage>
        <taxon>Bacteria</taxon>
        <taxon>Pseudomonadati</taxon>
        <taxon>Pseudomonadota</taxon>
        <taxon>Betaproteobacteria</taxon>
        <taxon>Rhodocyclales</taxon>
        <taxon>Zoogloeaceae</taxon>
        <taxon>Azoarcus</taxon>
    </lineage>
</organism>
<evidence type="ECO:0000256" key="1">
    <source>
        <dbReference type="ARBA" id="ARBA00004651"/>
    </source>
</evidence>
<keyword evidence="11" id="KW-1185">Reference proteome</keyword>
<comment type="similarity">
    <text evidence="2 8">Belongs to the ABC-3 integral membrane protein family.</text>
</comment>
<dbReference type="RefSeq" id="WP_011764950.1">
    <property type="nucleotide sequence ID" value="NC_008702.1"/>
</dbReference>